<dbReference type="Pfam" id="PF00144">
    <property type="entry name" value="Beta-lactamase"/>
    <property type="match status" value="1"/>
</dbReference>
<dbReference type="InterPro" id="IPR050789">
    <property type="entry name" value="Diverse_Enzym_Activities"/>
</dbReference>
<keyword evidence="3" id="KW-1185">Reference proteome</keyword>
<evidence type="ECO:0000313" key="3">
    <source>
        <dbReference type="Proteomes" id="UP000623269"/>
    </source>
</evidence>
<keyword evidence="2" id="KW-0378">Hydrolase</keyword>
<dbReference type="Proteomes" id="UP000623269">
    <property type="component" value="Unassembled WGS sequence"/>
</dbReference>
<gene>
    <name evidence="2" type="ORF">I5677_15530</name>
</gene>
<protein>
    <submittedName>
        <fullName evidence="2">Serine hydrolase</fullName>
    </submittedName>
</protein>
<dbReference type="RefSeq" id="WP_197662559.1">
    <property type="nucleotide sequence ID" value="NZ_JAEAGR010000019.1"/>
</dbReference>
<dbReference type="AlphaFoldDB" id="A0A8J7KXW0"/>
<dbReference type="PANTHER" id="PTHR43283">
    <property type="entry name" value="BETA-LACTAMASE-RELATED"/>
    <property type="match status" value="1"/>
</dbReference>
<evidence type="ECO:0000313" key="2">
    <source>
        <dbReference type="EMBL" id="MBH1942312.1"/>
    </source>
</evidence>
<organism evidence="2 3">
    <name type="scientific">Mobilitalea sibirica</name>
    <dbReference type="NCBI Taxonomy" id="1462919"/>
    <lineage>
        <taxon>Bacteria</taxon>
        <taxon>Bacillati</taxon>
        <taxon>Bacillota</taxon>
        <taxon>Clostridia</taxon>
        <taxon>Lachnospirales</taxon>
        <taxon>Lachnospiraceae</taxon>
        <taxon>Mobilitalea</taxon>
    </lineage>
</organism>
<reference evidence="2" key="1">
    <citation type="submission" date="2020-12" db="EMBL/GenBank/DDBJ databases">
        <title>M. sibirica DSM 26468T genome.</title>
        <authorList>
            <person name="Thieme N."/>
            <person name="Rettenmaier R."/>
            <person name="Zverlov V."/>
            <person name="Liebl W."/>
        </authorList>
    </citation>
    <scope>NUCLEOTIDE SEQUENCE</scope>
    <source>
        <strain evidence="2">DSM 26468</strain>
    </source>
</reference>
<accession>A0A8J7KXW0</accession>
<dbReference type="GO" id="GO:0016787">
    <property type="term" value="F:hydrolase activity"/>
    <property type="evidence" value="ECO:0007669"/>
    <property type="project" value="UniProtKB-KW"/>
</dbReference>
<dbReference type="PANTHER" id="PTHR43283:SF3">
    <property type="entry name" value="BETA-LACTAMASE FAMILY PROTEIN (AFU_ORTHOLOGUE AFUA_5G07500)"/>
    <property type="match status" value="1"/>
</dbReference>
<sequence>MERGHLNHIKALLDKEIATGAIHGSAIRIIHENAVVYEEQLGYAVKENNVPIAKNTIYKLFSMTKPITTTAVMILYERGVLDLLEPVSKYLEGFRNQKVWTEDGLLDVAREVTLQDLLNMTSGVVYPDESFEAGRRMGALFSEVDDRCRLGKPVNTVDFCNRIGRMPLEFQPGERWRYGASADILGAVVEVASGMKLSEFFQKEIFTPLGMVDTGFFVPKEKQGQFAAVYNYNEETKQLELFQDRFLGIDDCLEPPAFESGGAGLVSTVEDYSRFALMLLNEGCYQGKRILGRKTVAFMSTPQLTKEQSVSYNWDTQYGYNYGNLMRSFTAPIKASSNGSIGEYGWDGWTGNYFFIDPSEKLIMIYMIQRCAGGNPSLIRRLRQIVYGAL</sequence>
<evidence type="ECO:0000259" key="1">
    <source>
        <dbReference type="Pfam" id="PF00144"/>
    </source>
</evidence>
<dbReference type="EMBL" id="JAEAGR010000019">
    <property type="protein sequence ID" value="MBH1942312.1"/>
    <property type="molecule type" value="Genomic_DNA"/>
</dbReference>
<proteinExistence type="predicted"/>
<dbReference type="Gene3D" id="3.40.710.10">
    <property type="entry name" value="DD-peptidase/beta-lactamase superfamily"/>
    <property type="match status" value="1"/>
</dbReference>
<dbReference type="InterPro" id="IPR001466">
    <property type="entry name" value="Beta-lactam-related"/>
</dbReference>
<dbReference type="SUPFAM" id="SSF56601">
    <property type="entry name" value="beta-lactamase/transpeptidase-like"/>
    <property type="match status" value="1"/>
</dbReference>
<name>A0A8J7KXW0_9FIRM</name>
<dbReference type="InterPro" id="IPR012338">
    <property type="entry name" value="Beta-lactam/transpept-like"/>
</dbReference>
<comment type="caution">
    <text evidence="2">The sequence shown here is derived from an EMBL/GenBank/DDBJ whole genome shotgun (WGS) entry which is preliminary data.</text>
</comment>
<feature type="domain" description="Beta-lactamase-related" evidence="1">
    <location>
        <begin position="11"/>
        <end position="371"/>
    </location>
</feature>